<name>A0A7X4LQ04_9VIBR</name>
<dbReference type="EMBL" id="WEKT01000094">
    <property type="protein sequence ID" value="MZI96073.1"/>
    <property type="molecule type" value="Genomic_DNA"/>
</dbReference>
<dbReference type="Proteomes" id="UP000462621">
    <property type="component" value="Unassembled WGS sequence"/>
</dbReference>
<organism evidence="2 3">
    <name type="scientific">Vibrio eleionomae</name>
    <dbReference type="NCBI Taxonomy" id="2653505"/>
    <lineage>
        <taxon>Bacteria</taxon>
        <taxon>Pseudomonadati</taxon>
        <taxon>Pseudomonadota</taxon>
        <taxon>Gammaproteobacteria</taxon>
        <taxon>Vibrionales</taxon>
        <taxon>Vibrionaceae</taxon>
        <taxon>Vibrio</taxon>
    </lineage>
</organism>
<evidence type="ECO:0000256" key="1">
    <source>
        <dbReference type="SAM" id="Phobius"/>
    </source>
</evidence>
<keyword evidence="3" id="KW-1185">Reference proteome</keyword>
<reference evidence="2 3" key="1">
    <citation type="submission" date="2019-10" db="EMBL/GenBank/DDBJ databases">
        <title>Vibrio sp. nov. isolated from a shrimp pond.</title>
        <authorList>
            <person name="Gomez-Gil B."/>
            <person name="Enciso-Ibarra J."/>
            <person name="Enciso-Ibarra K."/>
            <person name="Bolan-Mejia C."/>
        </authorList>
    </citation>
    <scope>NUCLEOTIDE SEQUENCE [LARGE SCALE GENOMIC DNA]</scope>
    <source>
        <strain evidence="2 3">CAIM 722</strain>
    </source>
</reference>
<keyword evidence="1" id="KW-0472">Membrane</keyword>
<comment type="caution">
    <text evidence="2">The sequence shown here is derived from an EMBL/GenBank/DDBJ whole genome shotgun (WGS) entry which is preliminary data.</text>
</comment>
<dbReference type="AlphaFoldDB" id="A0A7X4LQ04"/>
<feature type="transmembrane region" description="Helical" evidence="1">
    <location>
        <begin position="6"/>
        <end position="25"/>
    </location>
</feature>
<keyword evidence="1" id="KW-0812">Transmembrane</keyword>
<sequence length="169" mass="19286">MMIPGLFTYIKWVAIYFVMVFLWGCSSSVDPKGMELELYPVTAKLTLDIRQYEGAKQAIVTFVQTHKEQLLFAKVELNASSKSAAKLTQFARKQLTKVGVDPINISVKQSHTDQSHFLIQFTEYIVKTERCEPTSIWSISSMKNNYGCYVEGNRWQTMTNPERSAGINE</sequence>
<proteinExistence type="predicted"/>
<dbReference type="RefSeq" id="WP_161158567.1">
    <property type="nucleotide sequence ID" value="NZ_WEKT01000094.1"/>
</dbReference>
<keyword evidence="1" id="KW-1133">Transmembrane helix</keyword>
<gene>
    <name evidence="2" type="ORF">F9817_23090</name>
</gene>
<accession>A0A7X4LQ04</accession>
<evidence type="ECO:0000313" key="3">
    <source>
        <dbReference type="Proteomes" id="UP000462621"/>
    </source>
</evidence>
<evidence type="ECO:0000313" key="2">
    <source>
        <dbReference type="EMBL" id="MZI96073.1"/>
    </source>
</evidence>
<protein>
    <submittedName>
        <fullName evidence="2">Uncharacterized protein</fullName>
    </submittedName>
</protein>